<dbReference type="Proteomes" id="UP000029453">
    <property type="component" value="Unassembled WGS sequence"/>
</dbReference>
<comment type="caution">
    <text evidence="2">The sequence shown here is derived from an EMBL/GenBank/DDBJ whole genome shotgun (WGS) entry which is preliminary data.</text>
</comment>
<keyword evidence="1" id="KW-0175">Coiled coil</keyword>
<dbReference type="EMBL" id="BALG01000133">
    <property type="protein sequence ID" value="GAC42769.1"/>
    <property type="molecule type" value="Genomic_DNA"/>
</dbReference>
<gene>
    <name evidence="2" type="ORF">PPOP_2129</name>
</gene>
<dbReference type="RefSeq" id="WP_006286258.1">
    <property type="nucleotide sequence ID" value="NZ_BALG01000133.1"/>
</dbReference>
<dbReference type="AlphaFoldDB" id="M9M1J2"/>
<reference evidence="2 3" key="1">
    <citation type="submission" date="2012-10" db="EMBL/GenBank/DDBJ databases">
        <title>Draft Genome Sequence of Paenibacillus popilliae ATCC 14706T.</title>
        <authorList>
            <person name="Iiyama K."/>
            <person name="Mori K."/>
            <person name="Mon H."/>
            <person name="Chieda Y."/>
            <person name="Lee J.M."/>
            <person name="Kusakabe T."/>
            <person name="Tashiro K."/>
            <person name="Asano S."/>
            <person name="Yasunaga-Aoki C."/>
            <person name="Shimizu S."/>
        </authorList>
    </citation>
    <scope>NUCLEOTIDE SEQUENCE [LARGE SCALE GENOMIC DNA]</scope>
    <source>
        <strain evidence="2 3">ATCC 14706</strain>
    </source>
</reference>
<evidence type="ECO:0000256" key="1">
    <source>
        <dbReference type="SAM" id="Coils"/>
    </source>
</evidence>
<accession>M9M1J2</accession>
<evidence type="ECO:0000313" key="2">
    <source>
        <dbReference type="EMBL" id="GAC42769.1"/>
    </source>
</evidence>
<name>M9M1J2_PAEPP</name>
<protein>
    <submittedName>
        <fullName evidence="2">Acetylornithine deacetylase/succinyl-diaminopimelate desuccinylase</fullName>
    </submittedName>
</protein>
<keyword evidence="3" id="KW-1185">Reference proteome</keyword>
<evidence type="ECO:0000313" key="3">
    <source>
        <dbReference type="Proteomes" id="UP000029453"/>
    </source>
</evidence>
<dbReference type="OrthoDB" id="9961503at2"/>
<proteinExistence type="predicted"/>
<sequence>MNNEERIAELEKKVQELESALNETKEATVQALTLISAQMEQQLNDLIEDYKNGFMDVSLKLIAEVKGESA</sequence>
<organism evidence="2 3">
    <name type="scientific">Paenibacillus popilliae ATCC 14706</name>
    <dbReference type="NCBI Taxonomy" id="1212764"/>
    <lineage>
        <taxon>Bacteria</taxon>
        <taxon>Bacillati</taxon>
        <taxon>Bacillota</taxon>
        <taxon>Bacilli</taxon>
        <taxon>Bacillales</taxon>
        <taxon>Paenibacillaceae</taxon>
        <taxon>Paenibacillus</taxon>
    </lineage>
</organism>
<feature type="coiled-coil region" evidence="1">
    <location>
        <begin position="3"/>
        <end position="49"/>
    </location>
</feature>